<evidence type="ECO:0000313" key="1">
    <source>
        <dbReference type="EMBL" id="OCL33315.1"/>
    </source>
</evidence>
<dbReference type="RefSeq" id="WP_068751881.1">
    <property type="nucleotide sequence ID" value="NZ_LR214441.1"/>
</dbReference>
<reference evidence="2" key="1">
    <citation type="submission" date="2016-07" db="EMBL/GenBank/DDBJ databases">
        <authorList>
            <person name="Florea S."/>
            <person name="Webb J.S."/>
            <person name="Jaromczyk J."/>
            <person name="Schardl C.L."/>
        </authorList>
    </citation>
    <scope>NUCLEOTIDE SEQUENCE [LARGE SCALE GENOMIC DNA]</scope>
    <source>
        <strain evidence="2">IPBSL-7</strain>
    </source>
</reference>
<dbReference type="EMBL" id="MBQD01000022">
    <property type="protein sequence ID" value="OCL33315.1"/>
    <property type="molecule type" value="Genomic_DNA"/>
</dbReference>
<accession>A0A1C0ALD1</accession>
<organism evidence="1 2">
    <name type="scientific">Tessaracoccus lapidicaptus</name>
    <dbReference type="NCBI Taxonomy" id="1427523"/>
    <lineage>
        <taxon>Bacteria</taxon>
        <taxon>Bacillati</taxon>
        <taxon>Actinomycetota</taxon>
        <taxon>Actinomycetes</taxon>
        <taxon>Propionibacteriales</taxon>
        <taxon>Propionibacteriaceae</taxon>
        <taxon>Tessaracoccus</taxon>
    </lineage>
</organism>
<sequence length="192" mass="19505">MKVKAFLLVVAMLAATLVLSWQQAPRAAACSCVAMTPAEQAEMADVVARGTVVAVDRPARPSSSTDDATYTVQLTEAWKGDPPGTVDVLTAVDGASCGWEGIEQGMEIILFAQADGAAWRSSLCDGSGPVNADFVDALTAALGEPTAVAPSPGDPVAPGPSEVGLAADPALLGGVMAVLVAAGIAVWFVRRR</sequence>
<evidence type="ECO:0000313" key="2">
    <source>
        <dbReference type="Proteomes" id="UP000093501"/>
    </source>
</evidence>
<name>A0A1C0ALD1_9ACTN</name>
<protein>
    <submittedName>
        <fullName evidence="1">Uncharacterized protein</fullName>
    </submittedName>
</protein>
<keyword evidence="2" id="KW-1185">Reference proteome</keyword>
<proteinExistence type="predicted"/>
<comment type="caution">
    <text evidence="1">The sequence shown here is derived from an EMBL/GenBank/DDBJ whole genome shotgun (WGS) entry which is preliminary data.</text>
</comment>
<dbReference type="Proteomes" id="UP000093501">
    <property type="component" value="Unassembled WGS sequence"/>
</dbReference>
<dbReference type="Gene3D" id="2.40.50.120">
    <property type="match status" value="1"/>
</dbReference>
<gene>
    <name evidence="1" type="ORF">BCR15_05675</name>
</gene>
<dbReference type="SUPFAM" id="SSF50242">
    <property type="entry name" value="TIMP-like"/>
    <property type="match status" value="1"/>
</dbReference>
<dbReference type="AlphaFoldDB" id="A0A1C0ALD1"/>
<dbReference type="InterPro" id="IPR008993">
    <property type="entry name" value="TIMP-like_OB-fold"/>
</dbReference>